<organism evidence="9 10">
    <name type="scientific">Amaricoccus macauensis</name>
    <dbReference type="NCBI Taxonomy" id="57001"/>
    <lineage>
        <taxon>Bacteria</taxon>
        <taxon>Pseudomonadati</taxon>
        <taxon>Pseudomonadota</taxon>
        <taxon>Alphaproteobacteria</taxon>
        <taxon>Rhodobacterales</taxon>
        <taxon>Paracoccaceae</taxon>
        <taxon>Amaricoccus</taxon>
    </lineage>
</organism>
<dbReference type="Pfam" id="PF17042">
    <property type="entry name" value="NBD_C"/>
    <property type="match status" value="1"/>
</dbReference>
<dbReference type="RefSeq" id="WP_184148300.1">
    <property type="nucleotide sequence ID" value="NZ_JACHFM010000002.1"/>
</dbReference>
<dbReference type="GO" id="GO:0005524">
    <property type="term" value="F:ATP binding"/>
    <property type="evidence" value="ECO:0007669"/>
    <property type="project" value="UniProtKB-KW"/>
</dbReference>
<gene>
    <name evidence="9" type="ORF">HNP73_001781</name>
</gene>
<evidence type="ECO:0000256" key="2">
    <source>
        <dbReference type="ARBA" id="ARBA00022679"/>
    </source>
</evidence>
<keyword evidence="4" id="KW-0418">Kinase</keyword>
<keyword evidence="10" id="KW-1185">Reference proteome</keyword>
<evidence type="ECO:0000256" key="6">
    <source>
        <dbReference type="ARBA" id="ARBA00023277"/>
    </source>
</evidence>
<dbReference type="InterPro" id="IPR037051">
    <property type="entry name" value="4-carb_acid_sugar_kinase_N_sf"/>
</dbReference>
<evidence type="ECO:0000313" key="9">
    <source>
        <dbReference type="EMBL" id="MBB5221845.1"/>
    </source>
</evidence>
<dbReference type="InterPro" id="IPR010737">
    <property type="entry name" value="4-carb_acid_sugar_kinase_N"/>
</dbReference>
<reference evidence="9 10" key="1">
    <citation type="submission" date="2020-08" db="EMBL/GenBank/DDBJ databases">
        <title>Genomic Encyclopedia of Type Strains, Phase IV (KMG-IV): sequencing the most valuable type-strain genomes for metagenomic binning, comparative biology and taxonomic classification.</title>
        <authorList>
            <person name="Goeker M."/>
        </authorList>
    </citation>
    <scope>NUCLEOTIDE SEQUENCE [LARGE SCALE GENOMIC DNA]</scope>
    <source>
        <strain evidence="9 10">DSM 101730</strain>
    </source>
</reference>
<dbReference type="InterPro" id="IPR042213">
    <property type="entry name" value="NBD_C_sf"/>
</dbReference>
<dbReference type="EMBL" id="JACHFM010000002">
    <property type="protein sequence ID" value="MBB5221845.1"/>
    <property type="molecule type" value="Genomic_DNA"/>
</dbReference>
<accession>A0A840SMM7</accession>
<keyword evidence="5" id="KW-0067">ATP-binding</keyword>
<evidence type="ECO:0000313" key="10">
    <source>
        <dbReference type="Proteomes" id="UP000549457"/>
    </source>
</evidence>
<dbReference type="SUPFAM" id="SSF142764">
    <property type="entry name" value="YgbK-like"/>
    <property type="match status" value="1"/>
</dbReference>
<protein>
    <submittedName>
        <fullName evidence="9">Uncharacterized protein YgbK (DUF1537 family)</fullName>
    </submittedName>
</protein>
<dbReference type="AlphaFoldDB" id="A0A840SMM7"/>
<dbReference type="Gene3D" id="3.40.980.20">
    <property type="entry name" value="Four-carbon acid sugar kinase, nucleotide binding domain"/>
    <property type="match status" value="1"/>
</dbReference>
<feature type="domain" description="Four-carbon acid sugar kinase N-terminal" evidence="7">
    <location>
        <begin position="11"/>
        <end position="242"/>
    </location>
</feature>
<dbReference type="InterPro" id="IPR031475">
    <property type="entry name" value="NBD_C"/>
</dbReference>
<evidence type="ECO:0000256" key="1">
    <source>
        <dbReference type="ARBA" id="ARBA00005715"/>
    </source>
</evidence>
<evidence type="ECO:0000256" key="5">
    <source>
        <dbReference type="ARBA" id="ARBA00022840"/>
    </source>
</evidence>
<sequence>MTPLPTATPVLAFYGDDFTGSGAVLEVLSFAGLPTVLFLAPPTPADLARFPEARAIGLAGDARTWSPDRMRTELPAICASLRALGAPILHYKLCSTLDSAPGIGSIGTAAEVALAPGALAPLVVAAPEIGRWQAFGTLFARAGDGGIHRLDRHPTMSVHPVTAMDEADVLRHIARQTSLPLALADLNDLKSGRGLHRLTEAQRTGGILAIDVVDAETLAAAGDILWQAQGFVLGSQGVEYALVAAWRRAGLLPPAPTPERLAPTGRIAVVSGSCSPTTAAQIDAAEAAGFAVIDLCPGEPDWDAATRAALTALADGRSPLVATSRGQNDTGADPGLGAGLGRLLDRLIRETGITRSVIAGGDTSSAAARALGLTALTAETPIAPGAPLLRGHRAEGPGIELVMKGGQMGPTDFFVHVRDGLPPTAGAAGRMRRNA</sequence>
<dbReference type="Gene3D" id="3.40.50.10840">
    <property type="entry name" value="Putative sugar-binding, N-terminal domain"/>
    <property type="match status" value="1"/>
</dbReference>
<keyword evidence="2" id="KW-0808">Transferase</keyword>
<proteinExistence type="inferred from homology"/>
<name>A0A840SMM7_9RHOB</name>
<dbReference type="Proteomes" id="UP000549457">
    <property type="component" value="Unassembled WGS sequence"/>
</dbReference>
<evidence type="ECO:0000256" key="3">
    <source>
        <dbReference type="ARBA" id="ARBA00022741"/>
    </source>
</evidence>
<keyword evidence="6" id="KW-0119">Carbohydrate metabolism</keyword>
<comment type="caution">
    <text evidence="9">The sequence shown here is derived from an EMBL/GenBank/DDBJ whole genome shotgun (WGS) entry which is preliminary data.</text>
</comment>
<feature type="domain" description="Four-carbon acid sugar kinase nucleotide binding" evidence="8">
    <location>
        <begin position="268"/>
        <end position="414"/>
    </location>
</feature>
<evidence type="ECO:0000259" key="7">
    <source>
        <dbReference type="Pfam" id="PF07005"/>
    </source>
</evidence>
<evidence type="ECO:0000259" key="8">
    <source>
        <dbReference type="Pfam" id="PF17042"/>
    </source>
</evidence>
<evidence type="ECO:0000256" key="4">
    <source>
        <dbReference type="ARBA" id="ARBA00022777"/>
    </source>
</evidence>
<comment type="similarity">
    <text evidence="1">Belongs to the four-carbon acid sugar kinase family.</text>
</comment>
<keyword evidence="3" id="KW-0547">Nucleotide-binding</keyword>
<dbReference type="Pfam" id="PF07005">
    <property type="entry name" value="SBD_N"/>
    <property type="match status" value="1"/>
</dbReference>
<dbReference type="GO" id="GO:0016301">
    <property type="term" value="F:kinase activity"/>
    <property type="evidence" value="ECO:0007669"/>
    <property type="project" value="UniProtKB-KW"/>
</dbReference>